<comment type="similarity">
    <text evidence="1">Belongs to the eukaryotic ribosomal protein eS7 family.</text>
</comment>
<dbReference type="PANTHER" id="PTHR11278:SF0">
    <property type="entry name" value="SMALL RIBOSOMAL SUBUNIT PROTEIN ES7"/>
    <property type="match status" value="1"/>
</dbReference>
<evidence type="ECO:0000256" key="5">
    <source>
        <dbReference type="ARBA" id="ARBA00035404"/>
    </source>
</evidence>
<evidence type="ECO:0000256" key="2">
    <source>
        <dbReference type="ARBA" id="ARBA00022980"/>
    </source>
</evidence>
<dbReference type="InterPro" id="IPR000554">
    <property type="entry name" value="Ribosomal_eS7"/>
</dbReference>
<protein>
    <recommendedName>
        <fullName evidence="4">Small ribosomal subunit protein eS7</fullName>
    </recommendedName>
    <alternativeName>
        <fullName evidence="5">40S ribosomal protein S7</fullName>
    </alternativeName>
</protein>
<dbReference type="PROSITE" id="PS51419">
    <property type="entry name" value="RAB"/>
    <property type="match status" value="1"/>
</dbReference>
<evidence type="ECO:0000256" key="3">
    <source>
        <dbReference type="ARBA" id="ARBA00023274"/>
    </source>
</evidence>
<dbReference type="SMART" id="SM00176">
    <property type="entry name" value="RAN"/>
    <property type="match status" value="1"/>
</dbReference>
<dbReference type="InterPro" id="IPR005225">
    <property type="entry name" value="Small_GTP-bd"/>
</dbReference>
<dbReference type="InterPro" id="IPR001806">
    <property type="entry name" value="Small_GTPase"/>
</dbReference>
<comment type="caution">
    <text evidence="6">The sequence shown here is derived from an EMBL/GenBank/DDBJ whole genome shotgun (WGS) entry which is preliminary data.</text>
</comment>
<dbReference type="SMART" id="SM00174">
    <property type="entry name" value="RHO"/>
    <property type="match status" value="1"/>
</dbReference>
<sequence length="467" mass="53120">MREEDVEVAIKVVVVGNGAVGKSSMIQRYCKGIFTKDYKKTIGVDFLERQISIRSEDVRLMLWDTAGQEEFDAITKAYYRGAQACAIVFSTVDRDSFEAVEKWRTKVEEECGSIPMVLVQNKIDLIDQAVVQVDEAESLAKKLRLKFYRTSVKEDLNVNDVFMYLSERYLEALQNVDVEEPKSQQQKNVAGMFNTASPANNSQPGNNNARAAQQVESGDIITLKPNKQRTKGKKKLACSLLSLVQLEPTSFTLSPCSQFQVVIETIHARMFCFRPRLAMPTAKIVKPQGEPDEFEQTISQALLELELNSTDLRSSLRELYISGAKEIDVAGKKAIVIFVPVPQIRPFQKIQTRLVRELEKKFSGKHVVIVAQRRILPRQTRKSRNQKQKRPRSRTLTSVHDAILEDLVFPSEIVGKRTRVKMDGSRLIKVHLDKLQQTNVDHKLDTFSTVYKKLTGKDVVFEFPSYD</sequence>
<name>A0ABN8RA44_9CNID</name>
<accession>A0ABN8RA44</accession>
<dbReference type="PRINTS" id="PR00449">
    <property type="entry name" value="RASTRNSFRMNG"/>
</dbReference>
<dbReference type="Proteomes" id="UP001159405">
    <property type="component" value="Unassembled WGS sequence"/>
</dbReference>
<dbReference type="EMBL" id="CALNXK010000208">
    <property type="protein sequence ID" value="CAH3176071.1"/>
    <property type="molecule type" value="Genomic_DNA"/>
</dbReference>
<organism evidence="6 7">
    <name type="scientific">Porites lobata</name>
    <dbReference type="NCBI Taxonomy" id="104759"/>
    <lineage>
        <taxon>Eukaryota</taxon>
        <taxon>Metazoa</taxon>
        <taxon>Cnidaria</taxon>
        <taxon>Anthozoa</taxon>
        <taxon>Hexacorallia</taxon>
        <taxon>Scleractinia</taxon>
        <taxon>Fungiina</taxon>
        <taxon>Poritidae</taxon>
        <taxon>Porites</taxon>
    </lineage>
</organism>
<dbReference type="Pfam" id="PF01251">
    <property type="entry name" value="Ribosomal_S7e"/>
    <property type="match status" value="1"/>
</dbReference>
<dbReference type="PROSITE" id="PS00948">
    <property type="entry name" value="RIBOSOMAL_S7E"/>
    <property type="match status" value="1"/>
</dbReference>
<dbReference type="InterPro" id="IPR027417">
    <property type="entry name" value="P-loop_NTPase"/>
</dbReference>
<gene>
    <name evidence="6" type="ORF">PLOB_00017453</name>
</gene>
<dbReference type="PROSITE" id="PS51420">
    <property type="entry name" value="RHO"/>
    <property type="match status" value="1"/>
</dbReference>
<keyword evidence="2" id="KW-0689">Ribosomal protein</keyword>
<dbReference type="SMART" id="SM00173">
    <property type="entry name" value="RAS"/>
    <property type="match status" value="1"/>
</dbReference>
<dbReference type="PROSITE" id="PS51421">
    <property type="entry name" value="RAS"/>
    <property type="match status" value="1"/>
</dbReference>
<dbReference type="InterPro" id="IPR047861">
    <property type="entry name" value="Ribosomal_eS7_CS"/>
</dbReference>
<evidence type="ECO:0000313" key="6">
    <source>
        <dbReference type="EMBL" id="CAH3176071.1"/>
    </source>
</evidence>
<dbReference type="PANTHER" id="PTHR11278">
    <property type="entry name" value="40S RIBOSOMAL PROTEIN S7"/>
    <property type="match status" value="1"/>
</dbReference>
<evidence type="ECO:0000256" key="1">
    <source>
        <dbReference type="ARBA" id="ARBA00007820"/>
    </source>
</evidence>
<keyword evidence="3" id="KW-0687">Ribonucleoprotein</keyword>
<dbReference type="SMART" id="SM00175">
    <property type="entry name" value="RAB"/>
    <property type="match status" value="1"/>
</dbReference>
<proteinExistence type="inferred from homology"/>
<evidence type="ECO:0000313" key="7">
    <source>
        <dbReference type="Proteomes" id="UP001159405"/>
    </source>
</evidence>
<dbReference type="Pfam" id="PF00071">
    <property type="entry name" value="Ras"/>
    <property type="match status" value="1"/>
</dbReference>
<keyword evidence="7" id="KW-1185">Reference proteome</keyword>
<dbReference type="NCBIfam" id="TIGR00231">
    <property type="entry name" value="small_GTP"/>
    <property type="match status" value="1"/>
</dbReference>
<reference evidence="6 7" key="1">
    <citation type="submission" date="2022-05" db="EMBL/GenBank/DDBJ databases">
        <authorList>
            <consortium name="Genoscope - CEA"/>
            <person name="William W."/>
        </authorList>
    </citation>
    <scope>NUCLEOTIDE SEQUENCE [LARGE SCALE GENOMIC DNA]</scope>
</reference>
<dbReference type="Gene3D" id="3.40.50.300">
    <property type="entry name" value="P-loop containing nucleotide triphosphate hydrolases"/>
    <property type="match status" value="1"/>
</dbReference>
<evidence type="ECO:0000256" key="4">
    <source>
        <dbReference type="ARBA" id="ARBA00035279"/>
    </source>
</evidence>
<dbReference type="SUPFAM" id="SSF52540">
    <property type="entry name" value="P-loop containing nucleoside triphosphate hydrolases"/>
    <property type="match status" value="1"/>
</dbReference>